<keyword evidence="8" id="KW-1133">Transmembrane helix</keyword>
<evidence type="ECO:0000256" key="1">
    <source>
        <dbReference type="ARBA" id="ARBA00022448"/>
    </source>
</evidence>
<evidence type="ECO:0000313" key="11">
    <source>
        <dbReference type="Proteomes" id="UP000002222"/>
    </source>
</evidence>
<dbReference type="OrthoDB" id="9784262at2"/>
<evidence type="ECO:0000256" key="8">
    <source>
        <dbReference type="SAM" id="Phobius"/>
    </source>
</evidence>
<evidence type="ECO:0000256" key="4">
    <source>
        <dbReference type="ARBA" id="ARBA00022737"/>
    </source>
</evidence>
<gene>
    <name evidence="10" type="ordered locus">Sdel_0726</name>
</gene>
<dbReference type="InterPro" id="IPR017900">
    <property type="entry name" value="4Fe4S_Fe_S_CS"/>
</dbReference>
<dbReference type="Pfam" id="PF13237">
    <property type="entry name" value="Fer4_10"/>
    <property type="match status" value="1"/>
</dbReference>
<keyword evidence="11" id="KW-1185">Reference proteome</keyword>
<evidence type="ECO:0000259" key="9">
    <source>
        <dbReference type="PROSITE" id="PS51379"/>
    </source>
</evidence>
<dbReference type="GO" id="GO:0051539">
    <property type="term" value="F:4 iron, 4 sulfur cluster binding"/>
    <property type="evidence" value="ECO:0007669"/>
    <property type="project" value="UniProtKB-KW"/>
</dbReference>
<sequence length="279" mass="30634" precursor="true">MKTWILTHRFTLARRVVQLSILGLYMAANAYGFMLLSGNLSSSLVMGTIPLADPFAVLQMFAAGALVGMDVLLGALIILLFYMVVGGRAFCSWVCPMNLVTDAANWTRKFFLLDRAVERKIWLSRNVRYWVLGLSIILSLTMGVAAFEMLSPIGMLHRGLIFGMGMGGAALLCIFLFDLFAVKHGWCGHICPLGGFYSLVGRLSLVRVKHDHTVCTSCMKCKEVCPEKHVLGIVSKSSGTIVSGECTNCGRCVEVCESHALFFGVRNYINTNVGEKNDE</sequence>
<feature type="transmembrane region" description="Helical" evidence="8">
    <location>
        <begin position="12"/>
        <end position="36"/>
    </location>
</feature>
<keyword evidence="8" id="KW-0472">Membrane</keyword>
<feature type="domain" description="4Fe-4S ferredoxin-type" evidence="9">
    <location>
        <begin position="237"/>
        <end position="266"/>
    </location>
</feature>
<feature type="domain" description="4Fe-4S ferredoxin-type" evidence="9">
    <location>
        <begin position="206"/>
        <end position="236"/>
    </location>
</feature>
<dbReference type="SUPFAM" id="SSF54862">
    <property type="entry name" value="4Fe-4S ferredoxins"/>
    <property type="match status" value="1"/>
</dbReference>
<reference evidence="10 11" key="2">
    <citation type="journal article" date="2010" name="Stand. Genomic Sci.">
        <title>Complete genome sequence of Sulfurospirillum deleyianum type strain (5175).</title>
        <authorList>
            <person name="Sikorski J."/>
            <person name="Lapidus A."/>
            <person name="Copeland A."/>
            <person name="Glavina Del Rio T."/>
            <person name="Nolan M."/>
            <person name="Lucas S."/>
            <person name="Chen F."/>
            <person name="Tice H."/>
            <person name="Cheng J.F."/>
            <person name="Saunders E."/>
            <person name="Bruce D."/>
            <person name="Goodwin L."/>
            <person name="Pitluck S."/>
            <person name="Ovchinnikova G."/>
            <person name="Pati A."/>
            <person name="Ivanova N."/>
            <person name="Mavromatis K."/>
            <person name="Chen A."/>
            <person name="Palaniappan K."/>
            <person name="Chain P."/>
            <person name="Land M."/>
            <person name="Hauser L."/>
            <person name="Chang Y.J."/>
            <person name="Jeffries C.D."/>
            <person name="Brettin T."/>
            <person name="Detter J.C."/>
            <person name="Han C."/>
            <person name="Rohde M."/>
            <person name="Lang E."/>
            <person name="Spring S."/>
            <person name="Goker M."/>
            <person name="Bristow J."/>
            <person name="Eisen J.A."/>
            <person name="Markowitz V."/>
            <person name="Hugenholtz P."/>
            <person name="Kyrpides N.C."/>
            <person name="Klenk H.P."/>
        </authorList>
    </citation>
    <scope>NUCLEOTIDE SEQUENCE [LARGE SCALE GENOMIC DNA]</scope>
    <source>
        <strain evidence="11">ATCC 51133 / DSM 6946 / 5175</strain>
    </source>
</reference>
<dbReference type="AlphaFoldDB" id="D1B0Z0"/>
<dbReference type="RefSeq" id="WP_012856526.1">
    <property type="nucleotide sequence ID" value="NC_013512.1"/>
</dbReference>
<dbReference type="EMBL" id="CP001816">
    <property type="protein sequence ID" value="ACZ11760.1"/>
    <property type="molecule type" value="Genomic_DNA"/>
</dbReference>
<dbReference type="PROSITE" id="PS51379">
    <property type="entry name" value="4FE4S_FER_2"/>
    <property type="match status" value="2"/>
</dbReference>
<dbReference type="PROSITE" id="PS00198">
    <property type="entry name" value="4FE4S_FER_1"/>
    <property type="match status" value="1"/>
</dbReference>
<dbReference type="Proteomes" id="UP000002222">
    <property type="component" value="Chromosome"/>
</dbReference>
<dbReference type="HOGENOM" id="CLU_066585_1_0_7"/>
<protein>
    <submittedName>
        <fullName evidence="10">Ferredoxin-type protein, NapH/MauN family</fullName>
    </submittedName>
</protein>
<dbReference type="STRING" id="525898.Sdel_0726"/>
<keyword evidence="1" id="KW-0813">Transport</keyword>
<organism evidence="10 11">
    <name type="scientific">Sulfurospirillum deleyianum (strain ATCC 51133 / DSM 6946 / 5175)</name>
    <dbReference type="NCBI Taxonomy" id="525898"/>
    <lineage>
        <taxon>Bacteria</taxon>
        <taxon>Pseudomonadati</taxon>
        <taxon>Campylobacterota</taxon>
        <taxon>Epsilonproteobacteria</taxon>
        <taxon>Campylobacterales</taxon>
        <taxon>Sulfurospirillaceae</taxon>
        <taxon>Sulfurospirillum</taxon>
    </lineage>
</organism>
<name>D1B0Z0_SULD5</name>
<dbReference type="PANTHER" id="PTHR30176">
    <property type="entry name" value="FERREDOXIN-TYPE PROTEIN NAPH"/>
    <property type="match status" value="1"/>
</dbReference>
<evidence type="ECO:0000313" key="10">
    <source>
        <dbReference type="EMBL" id="ACZ11760.1"/>
    </source>
</evidence>
<dbReference type="NCBIfam" id="TIGR02163">
    <property type="entry name" value="napH"/>
    <property type="match status" value="1"/>
</dbReference>
<feature type="transmembrane region" description="Helical" evidence="8">
    <location>
        <begin position="129"/>
        <end position="147"/>
    </location>
</feature>
<dbReference type="InterPro" id="IPR011886">
    <property type="entry name" value="NapH_MauN"/>
</dbReference>
<dbReference type="PANTHER" id="PTHR30176:SF3">
    <property type="entry name" value="FERREDOXIN-TYPE PROTEIN NAPH"/>
    <property type="match status" value="1"/>
</dbReference>
<accession>D1B0Z0</accession>
<keyword evidence="3" id="KW-0479">Metal-binding</keyword>
<feature type="transmembrane region" description="Helical" evidence="8">
    <location>
        <begin position="159"/>
        <end position="180"/>
    </location>
</feature>
<dbReference type="InterPro" id="IPR017896">
    <property type="entry name" value="4Fe4S_Fe-S-bd"/>
</dbReference>
<reference evidence="11" key="1">
    <citation type="submission" date="2009-11" db="EMBL/GenBank/DDBJ databases">
        <title>The complete genome of Sulfurospirillum deleyianum DSM 6946.</title>
        <authorList>
            <consortium name="US DOE Joint Genome Institute (JGI-PGF)"/>
            <person name="Lucas S."/>
            <person name="Copeland A."/>
            <person name="Lapidus A."/>
            <person name="Glavina del Rio T."/>
            <person name="Dalin E."/>
            <person name="Tice H."/>
            <person name="Bruce D."/>
            <person name="Goodwin L."/>
            <person name="Pitluck S."/>
            <person name="Kyrpides N."/>
            <person name="Mavromatis K."/>
            <person name="Ivanova N."/>
            <person name="Ovchinnikova G."/>
            <person name="Munk A.C."/>
            <person name="Lu M."/>
            <person name="Brettin T."/>
            <person name="Detter J.C."/>
            <person name="Han C."/>
            <person name="Tapia R."/>
            <person name="Larimer F."/>
            <person name="Land M."/>
            <person name="Hauser L."/>
            <person name="Markowitz V."/>
            <person name="Cheng J.F."/>
            <person name="Hugenholtz P."/>
            <person name="Woyke T."/>
            <person name="Wu D."/>
            <person name="Aumann P."/>
            <person name="Schneider S."/>
            <person name="Lang E."/>
            <person name="Spring S."/>
            <person name="Klenk H.P."/>
            <person name="Eisen J.A."/>
        </authorList>
    </citation>
    <scope>NUCLEOTIDE SEQUENCE [LARGE SCALE GENOMIC DNA]</scope>
    <source>
        <strain evidence="11">ATCC 51133 / DSM 6946 / 5175</strain>
    </source>
</reference>
<evidence type="ECO:0000256" key="6">
    <source>
        <dbReference type="ARBA" id="ARBA00023004"/>
    </source>
</evidence>
<proteinExistence type="predicted"/>
<keyword evidence="7" id="KW-0411">Iron-sulfur</keyword>
<dbReference type="Pfam" id="PF12801">
    <property type="entry name" value="Fer4_5"/>
    <property type="match status" value="2"/>
</dbReference>
<evidence type="ECO:0000256" key="7">
    <source>
        <dbReference type="ARBA" id="ARBA00023014"/>
    </source>
</evidence>
<keyword evidence="2" id="KW-0004">4Fe-4S</keyword>
<dbReference type="KEGG" id="sdl:Sdel_0726"/>
<dbReference type="eggNOG" id="COG0348">
    <property type="taxonomic scope" value="Bacteria"/>
</dbReference>
<keyword evidence="4" id="KW-0677">Repeat</keyword>
<feature type="transmembrane region" description="Helical" evidence="8">
    <location>
        <begin position="56"/>
        <end position="82"/>
    </location>
</feature>
<evidence type="ECO:0000256" key="5">
    <source>
        <dbReference type="ARBA" id="ARBA00022982"/>
    </source>
</evidence>
<dbReference type="InterPro" id="IPR051684">
    <property type="entry name" value="Electron_Trans/Redox"/>
</dbReference>
<evidence type="ECO:0000256" key="2">
    <source>
        <dbReference type="ARBA" id="ARBA00022485"/>
    </source>
</evidence>
<keyword evidence="8" id="KW-0812">Transmembrane</keyword>
<dbReference type="NCBIfam" id="NF007013">
    <property type="entry name" value="PRK09477.1"/>
    <property type="match status" value="1"/>
</dbReference>
<keyword evidence="6" id="KW-0408">Iron</keyword>
<keyword evidence="5" id="KW-0249">Electron transport</keyword>
<dbReference type="Gene3D" id="3.30.70.20">
    <property type="match status" value="1"/>
</dbReference>
<dbReference type="GO" id="GO:0005886">
    <property type="term" value="C:plasma membrane"/>
    <property type="evidence" value="ECO:0007669"/>
    <property type="project" value="TreeGrafter"/>
</dbReference>
<evidence type="ECO:0000256" key="3">
    <source>
        <dbReference type="ARBA" id="ARBA00022723"/>
    </source>
</evidence>
<dbReference type="GO" id="GO:0046872">
    <property type="term" value="F:metal ion binding"/>
    <property type="evidence" value="ECO:0007669"/>
    <property type="project" value="UniProtKB-KW"/>
</dbReference>